<keyword evidence="1" id="KW-1015">Disulfide bond</keyword>
<evidence type="ECO:0000259" key="4">
    <source>
        <dbReference type="PROSITE" id="PS50015"/>
    </source>
</evidence>
<feature type="domain" description="Saposin B-type" evidence="4">
    <location>
        <begin position="42"/>
        <end position="170"/>
    </location>
</feature>
<sequence length="245" mass="27915">MAKSNQKLLLSLLYVIIIFSWMPIESHCAKKPIGVARKEDIPFIKCQVCQKLSSQLHKQVQAKQAEITPKKISEYEIIEIAENVCNLKKQEANWIFKIDIVEEGDKLKLVEQDSEVQCNSECKTIERACQEVLGYSDTDVAEYLYKKKPQLNPFIDFVCKDLTEACSSKPPPVPKAKSPGEPFVPKSAKETEMEKLMKSMEGMPRAPGMKMYSKEDLMNQKFGDDNDDEDDDETNMPFKLLPLGK</sequence>
<feature type="signal peptide" evidence="3">
    <location>
        <begin position="1"/>
        <end position="28"/>
    </location>
</feature>
<dbReference type="PANTHER" id="PTHR36058">
    <property type="entry name" value="NUCLEOPHOSMIN"/>
    <property type="match status" value="1"/>
</dbReference>
<evidence type="ECO:0000313" key="6">
    <source>
        <dbReference type="Proteomes" id="UP001634393"/>
    </source>
</evidence>
<gene>
    <name evidence="5" type="ORF">ACJIZ3_021272</name>
</gene>
<keyword evidence="3" id="KW-0732">Signal</keyword>
<evidence type="ECO:0000256" key="3">
    <source>
        <dbReference type="SAM" id="SignalP"/>
    </source>
</evidence>
<evidence type="ECO:0000256" key="2">
    <source>
        <dbReference type="SAM" id="MobiDB-lite"/>
    </source>
</evidence>
<feature type="region of interest" description="Disordered" evidence="2">
    <location>
        <begin position="168"/>
        <end position="194"/>
    </location>
</feature>
<dbReference type="Proteomes" id="UP001634393">
    <property type="component" value="Unassembled WGS sequence"/>
</dbReference>
<dbReference type="AlphaFoldDB" id="A0ABD3SLN1"/>
<evidence type="ECO:0000313" key="5">
    <source>
        <dbReference type="EMBL" id="KAL3825243.1"/>
    </source>
</evidence>
<reference evidence="5 6" key="1">
    <citation type="submission" date="2024-12" db="EMBL/GenBank/DDBJ databases">
        <title>The unique morphological basis and parallel evolutionary history of personate flowers in Penstemon.</title>
        <authorList>
            <person name="Depatie T.H."/>
            <person name="Wessinger C.A."/>
        </authorList>
    </citation>
    <scope>NUCLEOTIDE SEQUENCE [LARGE SCALE GENOMIC DNA]</scope>
    <source>
        <strain evidence="5">WTNN_2</strain>
        <tissue evidence="5">Leaf</tissue>
    </source>
</reference>
<feature type="compositionally biased region" description="Acidic residues" evidence="2">
    <location>
        <begin position="225"/>
        <end position="234"/>
    </location>
</feature>
<dbReference type="EMBL" id="JBJXBP010000006">
    <property type="protein sequence ID" value="KAL3825243.1"/>
    <property type="molecule type" value="Genomic_DNA"/>
</dbReference>
<dbReference type="InterPro" id="IPR008139">
    <property type="entry name" value="SaposinB_dom"/>
</dbReference>
<dbReference type="PANTHER" id="PTHR36058:SF1">
    <property type="entry name" value="NUCLEOPHOSMIN"/>
    <property type="match status" value="1"/>
</dbReference>
<dbReference type="PROSITE" id="PS50015">
    <property type="entry name" value="SAP_B"/>
    <property type="match status" value="1"/>
</dbReference>
<keyword evidence="6" id="KW-1185">Reference proteome</keyword>
<name>A0ABD3SLN1_9LAMI</name>
<feature type="region of interest" description="Disordered" evidence="2">
    <location>
        <begin position="215"/>
        <end position="245"/>
    </location>
</feature>
<accession>A0ABD3SLN1</accession>
<feature type="compositionally biased region" description="Basic and acidic residues" evidence="2">
    <location>
        <begin position="215"/>
        <end position="224"/>
    </location>
</feature>
<feature type="chain" id="PRO_5044767963" description="Saposin B-type domain-containing protein" evidence="3">
    <location>
        <begin position="29"/>
        <end position="245"/>
    </location>
</feature>
<proteinExistence type="predicted"/>
<evidence type="ECO:0000256" key="1">
    <source>
        <dbReference type="ARBA" id="ARBA00023157"/>
    </source>
</evidence>
<organism evidence="5 6">
    <name type="scientific">Penstemon smallii</name>
    <dbReference type="NCBI Taxonomy" id="265156"/>
    <lineage>
        <taxon>Eukaryota</taxon>
        <taxon>Viridiplantae</taxon>
        <taxon>Streptophyta</taxon>
        <taxon>Embryophyta</taxon>
        <taxon>Tracheophyta</taxon>
        <taxon>Spermatophyta</taxon>
        <taxon>Magnoliopsida</taxon>
        <taxon>eudicotyledons</taxon>
        <taxon>Gunneridae</taxon>
        <taxon>Pentapetalae</taxon>
        <taxon>asterids</taxon>
        <taxon>lamiids</taxon>
        <taxon>Lamiales</taxon>
        <taxon>Plantaginaceae</taxon>
        <taxon>Cheloneae</taxon>
        <taxon>Penstemon</taxon>
    </lineage>
</organism>
<protein>
    <recommendedName>
        <fullName evidence="4">Saposin B-type domain-containing protein</fullName>
    </recommendedName>
</protein>
<comment type="caution">
    <text evidence="5">The sequence shown here is derived from an EMBL/GenBank/DDBJ whole genome shotgun (WGS) entry which is preliminary data.</text>
</comment>